<dbReference type="Gene3D" id="2.170.130.10">
    <property type="entry name" value="TonB-dependent receptor, plug domain"/>
    <property type="match status" value="1"/>
</dbReference>
<feature type="domain" description="TonB-dependent receptor plug" evidence="9">
    <location>
        <begin position="134"/>
        <end position="256"/>
    </location>
</feature>
<protein>
    <submittedName>
        <fullName evidence="10">SusC/RagA family TonB-linked outer membrane protein</fullName>
    </submittedName>
</protein>
<evidence type="ECO:0000256" key="4">
    <source>
        <dbReference type="ARBA" id="ARBA00022692"/>
    </source>
</evidence>
<gene>
    <name evidence="10" type="ORF">K4G66_06265</name>
</gene>
<dbReference type="Pfam" id="PF13715">
    <property type="entry name" value="CarbopepD_reg_2"/>
    <property type="match status" value="1"/>
</dbReference>
<dbReference type="SUPFAM" id="SSF56935">
    <property type="entry name" value="Porins"/>
    <property type="match status" value="1"/>
</dbReference>
<dbReference type="InterPro" id="IPR012910">
    <property type="entry name" value="Plug_dom"/>
</dbReference>
<evidence type="ECO:0000313" key="10">
    <source>
        <dbReference type="EMBL" id="WKN38305.1"/>
    </source>
</evidence>
<dbReference type="InterPro" id="IPR036942">
    <property type="entry name" value="Beta-barrel_TonB_sf"/>
</dbReference>
<evidence type="ECO:0000256" key="5">
    <source>
        <dbReference type="ARBA" id="ARBA00022729"/>
    </source>
</evidence>
<name>A0AA49JHI2_9BACT</name>
<dbReference type="Gene3D" id="2.40.170.20">
    <property type="entry name" value="TonB-dependent receptor, beta-barrel domain"/>
    <property type="match status" value="1"/>
</dbReference>
<evidence type="ECO:0000256" key="1">
    <source>
        <dbReference type="ARBA" id="ARBA00004571"/>
    </source>
</evidence>
<dbReference type="Gene3D" id="2.60.40.1120">
    <property type="entry name" value="Carboxypeptidase-like, regulatory domain"/>
    <property type="match status" value="1"/>
</dbReference>
<dbReference type="InterPro" id="IPR023996">
    <property type="entry name" value="TonB-dep_OMP_SusC/RagA"/>
</dbReference>
<dbReference type="InterPro" id="IPR039426">
    <property type="entry name" value="TonB-dep_rcpt-like"/>
</dbReference>
<keyword evidence="6 8" id="KW-0472">Membrane</keyword>
<keyword evidence="4 8" id="KW-0812">Transmembrane</keyword>
<evidence type="ECO:0000256" key="8">
    <source>
        <dbReference type="PROSITE-ProRule" id="PRU01360"/>
    </source>
</evidence>
<reference evidence="10" key="1">
    <citation type="journal article" date="2023" name="Comput. Struct. Biotechnol. J.">
        <title>Discovery of a novel marine Bacteroidetes with a rich repertoire of carbohydrate-active enzymes.</title>
        <authorList>
            <person name="Chen B."/>
            <person name="Liu G."/>
            <person name="Chen Q."/>
            <person name="Wang H."/>
            <person name="Liu L."/>
            <person name="Tang K."/>
        </authorList>
    </citation>
    <scope>NUCLEOTIDE SEQUENCE</scope>
    <source>
        <strain evidence="10">TK19036</strain>
    </source>
</reference>
<dbReference type="EMBL" id="CP120682">
    <property type="protein sequence ID" value="WKN38305.1"/>
    <property type="molecule type" value="Genomic_DNA"/>
</dbReference>
<dbReference type="NCBIfam" id="TIGR04056">
    <property type="entry name" value="OMP_RagA_SusC"/>
    <property type="match status" value="1"/>
</dbReference>
<sequence length="1080" mass="119194">MKNATHNGSPAGRWRLRRCIFSGFFFLMLSTAGWAQQRTVSGTVSDVESGEALPGVNVILKGTTEGTVTDVQGSYQLSVPADGGTLVFSFIGLTSKEVEIGNQSTIDVTMEEDAQQLNEVVVTALGIERDEKALGYAVQEIDGESVSRTKETNVINSLSGKIAGVQVRSSNTLGGSANINIRGTSTIAGNNQPLFVVDGVPIDNSNYNSDDQQRGAGGFDLGNPAADINPQDIESISVLKGGSAAALYGSRALNGVILITTKKGSKRQGIGVSINSAVTLSQVNKNTLPQHQKEYGAGYGSYFEEADLDGDGVMEEIVPTYDDASWGYRFDPNRQVVHWDALDPNAPNYGETRPWVAGEHGIEDFFETGVSWVNNVALTGGTETSSFRLSYTNENSTGVVPNSEIDKNALSFNGSLDLSDKFTARASANYINQDVLGRYGTGYDGSNVMQSFGQWFQTNVDVARLRNYKNEVGEQRGWNYRNYDDLNLYYFDNPYWVRYENYENDTRDRLFGNVQLEYQLAEGLKVTGRSSVDFYDFIVEERIALGSAVTNESDYTKNVRTFKERNDDLFLTYNKDFGGRFSLYALVGANRRNTTTEESEISTFRGLVNPGVYSVSNSVSPEIEFEDDYSEKVQRSVYANVNLGYAGIIFLDLTARNDWSSTLPKGKNSYFYPSASASFVFTELAPLQNSSILSFGKLRVNYAEVGNDTDPYNTRKYFEAENSFGSSPIYREPRTLANPDLRSETKRSMEVGTELMFFSRRVGLDITLYKENTFDQIIDIPTSRATGYDFQYINAGNIENKGIELALNATPVEGDFTWNVSFNWAKNQNEVVELTDDLDNYQLGSNFFASINATEGEAFGTIRGTNFVYNDNGERIIGEDGFYLVSENEEVIGNATPNWNAGLFNSFTYKGFTLSGLIDMQQGGDIFSLNTAFGRATGLYEETAGLNDKGNPKRDLVADGGGIRFDGVLEDGTPNDIYIEANTWGTAYNYNNLPAALYVFDASYVKLRELSLSYTFPQSLLGDVIQNLQISAIGRNLAILYSNVTHFDPEVSRSSGNVQGYESGTYPTPRSYGFNVQFNF</sequence>
<dbReference type="InterPro" id="IPR037066">
    <property type="entry name" value="Plug_dom_sf"/>
</dbReference>
<keyword evidence="2 8" id="KW-0813">Transport</keyword>
<dbReference type="GO" id="GO:0015889">
    <property type="term" value="P:cobalamin transport"/>
    <property type="evidence" value="ECO:0007669"/>
    <property type="project" value="TreeGrafter"/>
</dbReference>
<keyword evidence="3 8" id="KW-1134">Transmembrane beta strand</keyword>
<dbReference type="PROSITE" id="PS52016">
    <property type="entry name" value="TONB_DEPENDENT_REC_3"/>
    <property type="match status" value="1"/>
</dbReference>
<dbReference type="AlphaFoldDB" id="A0AA49JHI2"/>
<dbReference type="PANTHER" id="PTHR30069">
    <property type="entry name" value="TONB-DEPENDENT OUTER MEMBRANE RECEPTOR"/>
    <property type="match status" value="1"/>
</dbReference>
<dbReference type="PANTHER" id="PTHR30069:SF53">
    <property type="entry name" value="COLICIN I RECEPTOR-RELATED"/>
    <property type="match status" value="1"/>
</dbReference>
<comment type="subcellular location">
    <subcellularLocation>
        <location evidence="1 8">Cell outer membrane</location>
        <topology evidence="1 8">Multi-pass membrane protein</topology>
    </subcellularLocation>
</comment>
<evidence type="ECO:0000256" key="6">
    <source>
        <dbReference type="ARBA" id="ARBA00023136"/>
    </source>
</evidence>
<dbReference type="Pfam" id="PF07715">
    <property type="entry name" value="Plug"/>
    <property type="match status" value="1"/>
</dbReference>
<proteinExistence type="inferred from homology"/>
<reference evidence="10" key="2">
    <citation type="journal article" date="2024" name="Antonie Van Leeuwenhoek">
        <title>Roseihalotalea indica gen. nov., sp. nov., a halophilic Bacteroidetes from mesopelagic Southwest Indian Ocean with higher carbohydrate metabolic potential.</title>
        <authorList>
            <person name="Chen B."/>
            <person name="Zhang M."/>
            <person name="Lin D."/>
            <person name="Ye J."/>
            <person name="Tang K."/>
        </authorList>
    </citation>
    <scope>NUCLEOTIDE SEQUENCE</scope>
    <source>
        <strain evidence="10">TK19036</strain>
    </source>
</reference>
<comment type="similarity">
    <text evidence="8">Belongs to the TonB-dependent receptor family.</text>
</comment>
<dbReference type="NCBIfam" id="TIGR04057">
    <property type="entry name" value="SusC_RagA_signa"/>
    <property type="match status" value="1"/>
</dbReference>
<dbReference type="SUPFAM" id="SSF49464">
    <property type="entry name" value="Carboxypeptidase regulatory domain-like"/>
    <property type="match status" value="1"/>
</dbReference>
<organism evidence="10">
    <name type="scientific">Roseihalotalea indica</name>
    <dbReference type="NCBI Taxonomy" id="2867963"/>
    <lineage>
        <taxon>Bacteria</taxon>
        <taxon>Pseudomonadati</taxon>
        <taxon>Bacteroidota</taxon>
        <taxon>Cytophagia</taxon>
        <taxon>Cytophagales</taxon>
        <taxon>Catalimonadaceae</taxon>
        <taxon>Roseihalotalea</taxon>
    </lineage>
</organism>
<dbReference type="InterPro" id="IPR008969">
    <property type="entry name" value="CarboxyPept-like_regulatory"/>
</dbReference>
<evidence type="ECO:0000256" key="2">
    <source>
        <dbReference type="ARBA" id="ARBA00022448"/>
    </source>
</evidence>
<keyword evidence="7 8" id="KW-0998">Cell outer membrane</keyword>
<evidence type="ECO:0000256" key="7">
    <source>
        <dbReference type="ARBA" id="ARBA00023237"/>
    </source>
</evidence>
<keyword evidence="5" id="KW-0732">Signal</keyword>
<evidence type="ECO:0000256" key="3">
    <source>
        <dbReference type="ARBA" id="ARBA00022452"/>
    </source>
</evidence>
<dbReference type="InterPro" id="IPR023997">
    <property type="entry name" value="TonB-dep_OMP_SusC/RagA_CS"/>
</dbReference>
<accession>A0AA49JHI2</accession>
<dbReference type="GO" id="GO:0009279">
    <property type="term" value="C:cell outer membrane"/>
    <property type="evidence" value="ECO:0007669"/>
    <property type="project" value="UniProtKB-SubCell"/>
</dbReference>
<evidence type="ECO:0000259" key="9">
    <source>
        <dbReference type="Pfam" id="PF07715"/>
    </source>
</evidence>